<feature type="region of interest" description="Disordered" evidence="2">
    <location>
        <begin position="643"/>
        <end position="668"/>
    </location>
</feature>
<feature type="compositionally biased region" description="Acidic residues" evidence="2">
    <location>
        <begin position="323"/>
        <end position="335"/>
    </location>
</feature>
<dbReference type="PANTHER" id="PTHR33026">
    <property type="entry name" value="OS06G0360600 PROTEIN"/>
    <property type="match status" value="1"/>
</dbReference>
<accession>A0AAD8W149</accession>
<organism evidence="4 5">
    <name type="scientific">Lolium multiflorum</name>
    <name type="common">Italian ryegrass</name>
    <name type="synonym">Lolium perenne subsp. multiflorum</name>
    <dbReference type="NCBI Taxonomy" id="4521"/>
    <lineage>
        <taxon>Eukaryota</taxon>
        <taxon>Viridiplantae</taxon>
        <taxon>Streptophyta</taxon>
        <taxon>Embryophyta</taxon>
        <taxon>Tracheophyta</taxon>
        <taxon>Spermatophyta</taxon>
        <taxon>Magnoliopsida</taxon>
        <taxon>Liliopsida</taxon>
        <taxon>Poales</taxon>
        <taxon>Poaceae</taxon>
        <taxon>BOP clade</taxon>
        <taxon>Pooideae</taxon>
        <taxon>Poodae</taxon>
        <taxon>Poeae</taxon>
        <taxon>Poeae Chloroplast Group 2 (Poeae type)</taxon>
        <taxon>Loliodinae</taxon>
        <taxon>Loliinae</taxon>
        <taxon>Lolium</taxon>
    </lineage>
</organism>
<protein>
    <recommendedName>
        <fullName evidence="3">Transposase (putative) gypsy type domain-containing protein</fullName>
    </recommendedName>
</protein>
<name>A0AAD8W149_LOLMU</name>
<comment type="caution">
    <text evidence="4">The sequence shown here is derived from an EMBL/GenBank/DDBJ whole genome shotgun (WGS) entry which is preliminary data.</text>
</comment>
<evidence type="ECO:0000256" key="1">
    <source>
        <dbReference type="SAM" id="Coils"/>
    </source>
</evidence>
<feature type="domain" description="Transposase (putative) gypsy type" evidence="3">
    <location>
        <begin position="62"/>
        <end position="129"/>
    </location>
</feature>
<feature type="coiled-coil region" evidence="1">
    <location>
        <begin position="485"/>
        <end position="547"/>
    </location>
</feature>
<dbReference type="InterPro" id="IPR007321">
    <property type="entry name" value="Transposase_28"/>
</dbReference>
<dbReference type="AlphaFoldDB" id="A0AAD8W149"/>
<reference evidence="4" key="1">
    <citation type="submission" date="2023-07" db="EMBL/GenBank/DDBJ databases">
        <title>A chromosome-level genome assembly of Lolium multiflorum.</title>
        <authorList>
            <person name="Chen Y."/>
            <person name="Copetti D."/>
            <person name="Kolliker R."/>
            <person name="Studer B."/>
        </authorList>
    </citation>
    <scope>NUCLEOTIDE SEQUENCE</scope>
    <source>
        <strain evidence="4">02402/16</strain>
        <tissue evidence="4">Leaf</tissue>
    </source>
</reference>
<keyword evidence="5" id="KW-1185">Reference proteome</keyword>
<proteinExistence type="predicted"/>
<evidence type="ECO:0000313" key="5">
    <source>
        <dbReference type="Proteomes" id="UP001231189"/>
    </source>
</evidence>
<dbReference type="PANTHER" id="PTHR33026:SF7">
    <property type="entry name" value="OS03G0100275 PROTEIN"/>
    <property type="match status" value="1"/>
</dbReference>
<evidence type="ECO:0000259" key="3">
    <source>
        <dbReference type="Pfam" id="PF04195"/>
    </source>
</evidence>
<feature type="compositionally biased region" description="Acidic residues" evidence="2">
    <location>
        <begin position="344"/>
        <end position="356"/>
    </location>
</feature>
<feature type="region of interest" description="Disordered" evidence="2">
    <location>
        <begin position="296"/>
        <end position="459"/>
    </location>
</feature>
<evidence type="ECO:0000313" key="4">
    <source>
        <dbReference type="EMBL" id="KAK1631530.1"/>
    </source>
</evidence>
<sequence>MGKKKGASASEAAKVSRDWSASAISNRDINKLRSLGFISASEDDIRLPGAVSRPKPPKGFTVMFSAFLFRGLSLPAHEFLRSLLYFYGIQLWQLTPNSILHLSIFVAVCEAFLGIDPHWGLWKKIFYVKRHNDSNGPPVVGGVGFVVRKEVDYLDYPMKESVQGWRNKWFYLRDPSVSGRCSNLPPFEDKLIAKPKKSWQNTLSPDEKLTADRLFDQIVTLKNTGGLTMCGTEVVSVFLQRRVQPLMSRPHQLWLYSGKDDESRVSSADLSADDLRDEVRRLTCLSKNDNIVLISARPPYDADHPPTEALATARSYPTPESGVDLEDDDEDSDGTEDARHVLEDSDVQGEEATEDDAFIRGRRRKQVHDDLIASAESSPHGGDNDADDAAAPPPAKKSSTSVFAGEDDLDLSDDDDDEVPLAKRAKFVSERAVSAKESNPSPAKSTPPSRTAVEKVPISTVIPPGNVPASSAGRDHPIYATVDAVAEFAEEFTRLELENSQLRKTVRSSADQVLEANRLAADAKNENILLKEEVKKLKQQLKDEQDAKHAAALLDKKEGTLRESIKELLDAADLTVTRRHQLREDSVADVLSLAAESNIQVLGLLKKAKGALSRLYSMIFPKMKDGKTLDDMAASFLVDPSEPVEIPSSSSRAEPFPNPSSSDESSLVRRLRDQVSSLDKDITSLRAMAALVKKKGETAIAIEQYALDGLHIATESLGFVASDAAEENKKIHEEVEAMTDVAHPNHGLWLHRPKAVVMAKFKYRVGKAHYYFDKFHAHLKMVWNTLFPLDQAPETLSALFTRFKSPERIRQLVRKELLAGAELALASTLACHPSLDLEAVANTEKNLGQYYDAARGPAYTIVSRMESCLEKDLKAHWGQEA</sequence>
<dbReference type="Proteomes" id="UP001231189">
    <property type="component" value="Unassembled WGS sequence"/>
</dbReference>
<feature type="compositionally biased region" description="Acidic residues" evidence="2">
    <location>
        <begin position="405"/>
        <end position="419"/>
    </location>
</feature>
<dbReference type="EMBL" id="JAUUTY010000005">
    <property type="protein sequence ID" value="KAK1631530.1"/>
    <property type="molecule type" value="Genomic_DNA"/>
</dbReference>
<keyword evidence="1" id="KW-0175">Coiled coil</keyword>
<evidence type="ECO:0000256" key="2">
    <source>
        <dbReference type="SAM" id="MobiDB-lite"/>
    </source>
</evidence>
<feature type="compositionally biased region" description="Polar residues" evidence="2">
    <location>
        <begin position="436"/>
        <end position="449"/>
    </location>
</feature>
<dbReference type="Pfam" id="PF04195">
    <property type="entry name" value="Transposase_28"/>
    <property type="match status" value="1"/>
</dbReference>
<gene>
    <name evidence="4" type="ORF">QYE76_005845</name>
</gene>